<name>A0A7M1ASV9_9BACT</name>
<sequence length="98" mass="10171">MKTLLKTIIGLGILGASVLSADANFAKCTACHGANGEKKALGKSQVIQGWKAEKTLAALKGYKDGTFGGPMKGVMKGQVAKLNEADMKALAKHIEGLK</sequence>
<keyword evidence="3 4" id="KW-0408">Iron</keyword>
<keyword evidence="2 4" id="KW-0479">Metal-binding</keyword>
<evidence type="ECO:0000256" key="2">
    <source>
        <dbReference type="ARBA" id="ARBA00022723"/>
    </source>
</evidence>
<dbReference type="PROSITE" id="PS51007">
    <property type="entry name" value="CYTC"/>
    <property type="match status" value="1"/>
</dbReference>
<protein>
    <submittedName>
        <fullName evidence="7">C-type cytochrome</fullName>
    </submittedName>
</protein>
<organism evidence="7 8">
    <name type="scientific">Sulfurimonas marina</name>
    <dbReference type="NCBI Taxonomy" id="2590551"/>
    <lineage>
        <taxon>Bacteria</taxon>
        <taxon>Pseudomonadati</taxon>
        <taxon>Campylobacterota</taxon>
        <taxon>Epsilonproteobacteria</taxon>
        <taxon>Campylobacterales</taxon>
        <taxon>Sulfurimonadaceae</taxon>
        <taxon>Sulfurimonas</taxon>
    </lineage>
</organism>
<evidence type="ECO:0000313" key="7">
    <source>
        <dbReference type="EMBL" id="QOP40503.1"/>
    </source>
</evidence>
<dbReference type="RefSeq" id="WP_193113927.1">
    <property type="nucleotide sequence ID" value="NZ_CP041165.1"/>
</dbReference>
<dbReference type="GO" id="GO:0046872">
    <property type="term" value="F:metal ion binding"/>
    <property type="evidence" value="ECO:0007669"/>
    <property type="project" value="UniProtKB-KW"/>
</dbReference>
<keyword evidence="5" id="KW-0732">Signal</keyword>
<dbReference type="GO" id="GO:0020037">
    <property type="term" value="F:heme binding"/>
    <property type="evidence" value="ECO:0007669"/>
    <property type="project" value="InterPro"/>
</dbReference>
<gene>
    <name evidence="7" type="ORF">FJR03_01600</name>
</gene>
<feature type="chain" id="PRO_5032329546" evidence="5">
    <location>
        <begin position="22"/>
        <end position="98"/>
    </location>
</feature>
<dbReference type="InterPro" id="IPR036909">
    <property type="entry name" value="Cyt_c-like_dom_sf"/>
</dbReference>
<evidence type="ECO:0000313" key="8">
    <source>
        <dbReference type="Proteomes" id="UP000593910"/>
    </source>
</evidence>
<keyword evidence="8" id="KW-1185">Reference proteome</keyword>
<reference evidence="7 8" key="1">
    <citation type="submission" date="2019-06" db="EMBL/GenBank/DDBJ databases">
        <title>Sulfurimonas gotlandica sp. nov., a chemoautotrophic and psychrotolerant epsilonproteobacterium isolated from a pelagic redoxcline, and an emended description of the genus Sulfurimonas.</title>
        <authorList>
            <person name="Wang S."/>
            <person name="Jiang L."/>
            <person name="Shao Z."/>
        </authorList>
    </citation>
    <scope>NUCLEOTIDE SEQUENCE [LARGE SCALE GENOMIC DNA]</scope>
    <source>
        <strain evidence="7 8">B2</strain>
    </source>
</reference>
<dbReference type="EMBL" id="CP041165">
    <property type="protein sequence ID" value="QOP40503.1"/>
    <property type="molecule type" value="Genomic_DNA"/>
</dbReference>
<evidence type="ECO:0000256" key="4">
    <source>
        <dbReference type="PROSITE-ProRule" id="PRU00433"/>
    </source>
</evidence>
<dbReference type="AlphaFoldDB" id="A0A7M1ASV9"/>
<dbReference type="Gene3D" id="1.10.760.10">
    <property type="entry name" value="Cytochrome c-like domain"/>
    <property type="match status" value="1"/>
</dbReference>
<accession>A0A7M1ASV9</accession>
<feature type="domain" description="Cytochrome c" evidence="6">
    <location>
        <begin position="10"/>
        <end position="98"/>
    </location>
</feature>
<evidence type="ECO:0000256" key="3">
    <source>
        <dbReference type="ARBA" id="ARBA00023004"/>
    </source>
</evidence>
<keyword evidence="1 4" id="KW-0349">Heme</keyword>
<evidence type="ECO:0000256" key="5">
    <source>
        <dbReference type="SAM" id="SignalP"/>
    </source>
</evidence>
<dbReference type="InterPro" id="IPR009056">
    <property type="entry name" value="Cyt_c-like_dom"/>
</dbReference>
<dbReference type="GO" id="GO:0009055">
    <property type="term" value="F:electron transfer activity"/>
    <property type="evidence" value="ECO:0007669"/>
    <property type="project" value="InterPro"/>
</dbReference>
<dbReference type="SUPFAM" id="SSF46626">
    <property type="entry name" value="Cytochrome c"/>
    <property type="match status" value="1"/>
</dbReference>
<dbReference type="Proteomes" id="UP000593910">
    <property type="component" value="Chromosome"/>
</dbReference>
<proteinExistence type="predicted"/>
<dbReference type="Pfam" id="PF00034">
    <property type="entry name" value="Cytochrom_C"/>
    <property type="match status" value="1"/>
</dbReference>
<evidence type="ECO:0000259" key="6">
    <source>
        <dbReference type="PROSITE" id="PS51007"/>
    </source>
</evidence>
<dbReference type="KEGG" id="smax:FJR03_01600"/>
<evidence type="ECO:0000256" key="1">
    <source>
        <dbReference type="ARBA" id="ARBA00022617"/>
    </source>
</evidence>
<feature type="signal peptide" evidence="5">
    <location>
        <begin position="1"/>
        <end position="21"/>
    </location>
</feature>